<protein>
    <submittedName>
        <fullName evidence="1">Uncharacterized protein</fullName>
    </submittedName>
</protein>
<proteinExistence type="predicted"/>
<reference evidence="1" key="1">
    <citation type="submission" date="2022-08" db="UniProtKB">
        <authorList>
            <consortium name="EnsemblMetazoa"/>
        </authorList>
    </citation>
    <scope>IDENTIFICATION</scope>
    <source>
        <strain evidence="1">EBRO</strain>
    </source>
</reference>
<organism evidence="1">
    <name type="scientific">Anopheles atroparvus</name>
    <name type="common">European mosquito</name>
    <dbReference type="NCBI Taxonomy" id="41427"/>
    <lineage>
        <taxon>Eukaryota</taxon>
        <taxon>Metazoa</taxon>
        <taxon>Ecdysozoa</taxon>
        <taxon>Arthropoda</taxon>
        <taxon>Hexapoda</taxon>
        <taxon>Insecta</taxon>
        <taxon>Pterygota</taxon>
        <taxon>Neoptera</taxon>
        <taxon>Endopterygota</taxon>
        <taxon>Diptera</taxon>
        <taxon>Nematocera</taxon>
        <taxon>Culicoidea</taxon>
        <taxon>Culicidae</taxon>
        <taxon>Anophelinae</taxon>
        <taxon>Anopheles</taxon>
    </lineage>
</organism>
<evidence type="ECO:0000313" key="1">
    <source>
        <dbReference type="EnsemblMetazoa" id="AATE019867-PA.1"/>
    </source>
</evidence>
<name>A0A182JKP3_ANOAO</name>
<accession>A0A182JKP3</accession>
<dbReference type="AlphaFoldDB" id="A0A182JKP3"/>
<dbReference type="EnsemblMetazoa" id="AATE019867-RA">
    <property type="protein sequence ID" value="AATE019867-PA.1"/>
    <property type="gene ID" value="AATE019867"/>
</dbReference>
<dbReference type="VEuPathDB" id="VectorBase:AATE019867"/>
<sequence length="139" mass="14829">MPGTPSVRRIWLTSPKDDIVGRDLPPAVASACDCVSRSACSLHLISSVGQRVKDEKNAARKPAVAFSSVDSSVRFGLCTAANNTEFSATFATTAGSVPAYRPRTMPSRLNVCMVQLTSPLYSPGKVCIFTFTVSIGWLT</sequence>